<dbReference type="EMBL" id="MU005637">
    <property type="protein sequence ID" value="KAF2676220.1"/>
    <property type="molecule type" value="Genomic_DNA"/>
</dbReference>
<sequence>MTLPDHPRGFSSLPTELKTKIFAFMRSLPDRKAVSLVNHQCRAIIAPALFETFMTDLQPTTTKTLDALLHPDSWILPQIRHLHLYVGESLSQTNEKAPEALKLLLSTLPKDQLLAYWSNTRLDSITLGMMLQNHTKMKCLVTTLVYGKGNGSFDITQAAWLQCRLRELEGLALWVDDVPASYATFRFFLNNAPKLEYLDIQPDFKGCLDFQALLSGPESPPRLSTIRRLDLWKVDFSKAPAALAEHLDVLKLNTLALSGCRGVAPFLRCLAARFSASEGRGSSPALTTLELNVSSAFAKDAMPAIEALLQSFRGLEWLWIANLGLLLPDKKCFAQHKQSLRYLGVESGNLWNMSYYSSVDMKYILASCKRLETLAIQLPPIQLGHLHGLGDEFRLRSPTSAYVKTEIETIFEIIASHPKLRALRLLEMPAIDYTGYAQNGPDSAVPIKPITEAAIPLVRATMQHFASEVMQYLSSHGSHLKILIVGNYVVPQHLQSVCRDLDGQIWPWYKYIRGRTTDLQGGERIVAVPAPDAESELPDRMAYFQW</sequence>
<accession>A0A6G1IDW6</accession>
<dbReference type="Proteomes" id="UP000799291">
    <property type="component" value="Unassembled WGS sequence"/>
</dbReference>
<organism evidence="1 2">
    <name type="scientific">Lentithecium fluviatile CBS 122367</name>
    <dbReference type="NCBI Taxonomy" id="1168545"/>
    <lineage>
        <taxon>Eukaryota</taxon>
        <taxon>Fungi</taxon>
        <taxon>Dikarya</taxon>
        <taxon>Ascomycota</taxon>
        <taxon>Pezizomycotina</taxon>
        <taxon>Dothideomycetes</taxon>
        <taxon>Pleosporomycetidae</taxon>
        <taxon>Pleosporales</taxon>
        <taxon>Massarineae</taxon>
        <taxon>Lentitheciaceae</taxon>
        <taxon>Lentithecium</taxon>
    </lineage>
</organism>
<evidence type="ECO:0000313" key="2">
    <source>
        <dbReference type="Proteomes" id="UP000799291"/>
    </source>
</evidence>
<dbReference type="InterPro" id="IPR032675">
    <property type="entry name" value="LRR_dom_sf"/>
</dbReference>
<evidence type="ECO:0000313" key="1">
    <source>
        <dbReference type="EMBL" id="KAF2676220.1"/>
    </source>
</evidence>
<dbReference type="AlphaFoldDB" id="A0A6G1IDW6"/>
<dbReference type="SUPFAM" id="SSF52047">
    <property type="entry name" value="RNI-like"/>
    <property type="match status" value="1"/>
</dbReference>
<gene>
    <name evidence="1" type="ORF">K458DRAFT_437389</name>
</gene>
<dbReference type="OrthoDB" id="3689746at2759"/>
<name>A0A6G1IDW6_9PLEO</name>
<proteinExistence type="predicted"/>
<keyword evidence="2" id="KW-1185">Reference proteome</keyword>
<protein>
    <recommendedName>
        <fullName evidence="3">F-box domain-containing protein</fullName>
    </recommendedName>
</protein>
<reference evidence="1" key="1">
    <citation type="journal article" date="2020" name="Stud. Mycol.">
        <title>101 Dothideomycetes genomes: a test case for predicting lifestyles and emergence of pathogens.</title>
        <authorList>
            <person name="Haridas S."/>
            <person name="Albert R."/>
            <person name="Binder M."/>
            <person name="Bloem J."/>
            <person name="Labutti K."/>
            <person name="Salamov A."/>
            <person name="Andreopoulos B."/>
            <person name="Baker S."/>
            <person name="Barry K."/>
            <person name="Bills G."/>
            <person name="Bluhm B."/>
            <person name="Cannon C."/>
            <person name="Castanera R."/>
            <person name="Culley D."/>
            <person name="Daum C."/>
            <person name="Ezra D."/>
            <person name="Gonzalez J."/>
            <person name="Henrissat B."/>
            <person name="Kuo A."/>
            <person name="Liang C."/>
            <person name="Lipzen A."/>
            <person name="Lutzoni F."/>
            <person name="Magnuson J."/>
            <person name="Mondo S."/>
            <person name="Nolan M."/>
            <person name="Ohm R."/>
            <person name="Pangilinan J."/>
            <person name="Park H.-J."/>
            <person name="Ramirez L."/>
            <person name="Alfaro M."/>
            <person name="Sun H."/>
            <person name="Tritt A."/>
            <person name="Yoshinaga Y."/>
            <person name="Zwiers L.-H."/>
            <person name="Turgeon B."/>
            <person name="Goodwin S."/>
            <person name="Spatafora J."/>
            <person name="Crous P."/>
            <person name="Grigoriev I."/>
        </authorList>
    </citation>
    <scope>NUCLEOTIDE SEQUENCE</scope>
    <source>
        <strain evidence="1">CBS 122367</strain>
    </source>
</reference>
<evidence type="ECO:0008006" key="3">
    <source>
        <dbReference type="Google" id="ProtNLM"/>
    </source>
</evidence>
<dbReference type="Gene3D" id="3.80.10.10">
    <property type="entry name" value="Ribonuclease Inhibitor"/>
    <property type="match status" value="1"/>
</dbReference>